<proteinExistence type="predicted"/>
<name>A0A8J4FH85_9CHLO</name>
<keyword evidence="2" id="KW-1185">Reference proteome</keyword>
<dbReference type="AlphaFoldDB" id="A0A8J4FH85"/>
<comment type="caution">
    <text evidence="1">The sequence shown here is derived from an EMBL/GenBank/DDBJ whole genome shotgun (WGS) entry which is preliminary data.</text>
</comment>
<evidence type="ECO:0000313" key="1">
    <source>
        <dbReference type="EMBL" id="GIL76246.1"/>
    </source>
</evidence>
<organism evidence="1 2">
    <name type="scientific">Volvox reticuliferus</name>
    <dbReference type="NCBI Taxonomy" id="1737510"/>
    <lineage>
        <taxon>Eukaryota</taxon>
        <taxon>Viridiplantae</taxon>
        <taxon>Chlorophyta</taxon>
        <taxon>core chlorophytes</taxon>
        <taxon>Chlorophyceae</taxon>
        <taxon>CS clade</taxon>
        <taxon>Chlamydomonadales</taxon>
        <taxon>Volvocaceae</taxon>
        <taxon>Volvox</taxon>
    </lineage>
</organism>
<sequence>DYLDLDAEALVLAYGKTARLYRHMYGEPYDGPDTAWLPEGVRHPLSGPTSPVAFALRVFEEAALSPADTAVSGGPVGRAGAHGLYLAWLVGKEGELAFDHLTCVRCCWIKDADVHMHALEPGTHWRR</sequence>
<feature type="non-terminal residue" evidence="1">
    <location>
        <position position="1"/>
    </location>
</feature>
<dbReference type="OrthoDB" id="10591108at2759"/>
<evidence type="ECO:0000313" key="2">
    <source>
        <dbReference type="Proteomes" id="UP000747110"/>
    </source>
</evidence>
<reference evidence="1" key="1">
    <citation type="journal article" date="2021" name="Proc. Natl. Acad. Sci. U.S.A.">
        <title>Three genomes in the algal genus Volvox reveal the fate of a haploid sex-determining region after a transition to homothallism.</title>
        <authorList>
            <person name="Yamamoto K."/>
            <person name="Hamaji T."/>
            <person name="Kawai-Toyooka H."/>
            <person name="Matsuzaki R."/>
            <person name="Takahashi F."/>
            <person name="Nishimura Y."/>
            <person name="Kawachi M."/>
            <person name="Noguchi H."/>
            <person name="Minakuchi Y."/>
            <person name="Umen J.G."/>
            <person name="Toyoda A."/>
            <person name="Nozaki H."/>
        </authorList>
    </citation>
    <scope>NUCLEOTIDE SEQUENCE</scope>
    <source>
        <strain evidence="1">NIES-3786</strain>
    </source>
</reference>
<accession>A0A8J4FH85</accession>
<dbReference type="EMBL" id="BNCP01000008">
    <property type="protein sequence ID" value="GIL76246.1"/>
    <property type="molecule type" value="Genomic_DNA"/>
</dbReference>
<protein>
    <submittedName>
        <fullName evidence="1">Uncharacterized protein</fullName>
    </submittedName>
</protein>
<gene>
    <name evidence="1" type="ORF">Vretifemale_5729</name>
</gene>
<dbReference type="Proteomes" id="UP000747110">
    <property type="component" value="Unassembled WGS sequence"/>
</dbReference>